<accession>A0A1Q8VZA1</accession>
<dbReference type="SUPFAM" id="SSF52218">
    <property type="entry name" value="Flavoproteins"/>
    <property type="match status" value="1"/>
</dbReference>
<dbReference type="Gene3D" id="3.40.50.360">
    <property type="match status" value="1"/>
</dbReference>
<proteinExistence type="predicted"/>
<protein>
    <submittedName>
        <fullName evidence="2">Flavodoxin</fullName>
    </submittedName>
</protein>
<dbReference type="Pfam" id="PF00258">
    <property type="entry name" value="Flavodoxin_1"/>
    <property type="match status" value="1"/>
</dbReference>
<dbReference type="AlphaFoldDB" id="A0A1Q8VZA1"/>
<feature type="domain" description="Flavodoxin-like" evidence="1">
    <location>
        <begin position="5"/>
        <end position="164"/>
    </location>
</feature>
<dbReference type="Proteomes" id="UP000185772">
    <property type="component" value="Unassembled WGS sequence"/>
</dbReference>
<evidence type="ECO:0000313" key="3">
    <source>
        <dbReference type="Proteomes" id="UP000185772"/>
    </source>
</evidence>
<name>A0A1Q8VZA1_9ACTO</name>
<comment type="caution">
    <text evidence="2">The sequence shown here is derived from an EMBL/GenBank/DDBJ whole genome shotgun (WGS) entry which is preliminary data.</text>
</comment>
<evidence type="ECO:0000313" key="2">
    <source>
        <dbReference type="EMBL" id="OLO53864.1"/>
    </source>
</evidence>
<gene>
    <name evidence="2" type="ORF">BKH27_05315</name>
</gene>
<dbReference type="RefSeq" id="WP_075370985.1">
    <property type="nucleotide sequence ID" value="NZ_MSKM01000017.1"/>
</dbReference>
<dbReference type="GO" id="GO:0010181">
    <property type="term" value="F:FMN binding"/>
    <property type="evidence" value="ECO:0007669"/>
    <property type="project" value="InterPro"/>
</dbReference>
<sequence length="170" mass="17376">MTGRALIIVESCFGNTRTVAEAVATGLIEGGVEAQVVDVDGAPGALPADLDLLILGAPTHNRGLPTAATRAKARAQAGWGEASPGVGEWLRTVTVPVSTDVVAFDTVISKGWLSGSAAKAIAKALQRQQGRRTASVRSFMVAASKGPLAAGQESDARSWGRELAVSVGSR</sequence>
<reference evidence="2 3" key="1">
    <citation type="submission" date="2016-12" db="EMBL/GenBank/DDBJ databases">
        <title>Genomic comparison of strains in the 'Actinomyces naeslundii' group.</title>
        <authorList>
            <person name="Mughal S.R."/>
            <person name="Do T."/>
            <person name="Gilbert S.C."/>
            <person name="Witherden E.A."/>
            <person name="Didelot X."/>
            <person name="Beighton D."/>
        </authorList>
    </citation>
    <scope>NUCLEOTIDE SEQUENCE [LARGE SCALE GENOMIC DNA]</scope>
    <source>
        <strain evidence="2 3">MMRCO6-1</strain>
    </source>
</reference>
<dbReference type="EMBL" id="MSKM01000017">
    <property type="protein sequence ID" value="OLO53864.1"/>
    <property type="molecule type" value="Genomic_DNA"/>
</dbReference>
<dbReference type="PROSITE" id="PS50902">
    <property type="entry name" value="FLAVODOXIN_LIKE"/>
    <property type="match status" value="1"/>
</dbReference>
<evidence type="ECO:0000259" key="1">
    <source>
        <dbReference type="PROSITE" id="PS50902"/>
    </source>
</evidence>
<dbReference type="InterPro" id="IPR029039">
    <property type="entry name" value="Flavoprotein-like_sf"/>
</dbReference>
<organism evidence="2 3">
    <name type="scientific">Actinomyces oris</name>
    <dbReference type="NCBI Taxonomy" id="544580"/>
    <lineage>
        <taxon>Bacteria</taxon>
        <taxon>Bacillati</taxon>
        <taxon>Actinomycetota</taxon>
        <taxon>Actinomycetes</taxon>
        <taxon>Actinomycetales</taxon>
        <taxon>Actinomycetaceae</taxon>
        <taxon>Actinomyces</taxon>
    </lineage>
</organism>
<dbReference type="InterPro" id="IPR008254">
    <property type="entry name" value="Flavodoxin/NO_synth"/>
</dbReference>